<comment type="similarity">
    <text evidence="1">Belongs to the glycosyltransferase 2 family.</text>
</comment>
<dbReference type="EMBL" id="JBFSHR010000020">
    <property type="protein sequence ID" value="MEX6429585.1"/>
    <property type="molecule type" value="Genomic_DNA"/>
</dbReference>
<dbReference type="PANTHER" id="PTHR48090">
    <property type="entry name" value="UNDECAPRENYL-PHOSPHATE 4-DEOXY-4-FORMAMIDO-L-ARABINOSE TRANSFERASE-RELATED"/>
    <property type="match status" value="1"/>
</dbReference>
<dbReference type="Proteomes" id="UP001560267">
    <property type="component" value="Unassembled WGS sequence"/>
</dbReference>
<keyword evidence="3" id="KW-0328">Glycosyltransferase</keyword>
<evidence type="ECO:0000259" key="2">
    <source>
        <dbReference type="Pfam" id="PF00535"/>
    </source>
</evidence>
<accession>A0ABV3Y240</accession>
<protein>
    <submittedName>
        <fullName evidence="3">Glycosyltransferase</fullName>
        <ecNumber evidence="3">2.4.-.-</ecNumber>
    </submittedName>
</protein>
<keyword evidence="3" id="KW-0808">Transferase</keyword>
<dbReference type="Pfam" id="PF00535">
    <property type="entry name" value="Glycos_transf_2"/>
    <property type="match status" value="1"/>
</dbReference>
<feature type="domain" description="Glycosyltransferase 2-like" evidence="2">
    <location>
        <begin position="15"/>
        <end position="123"/>
    </location>
</feature>
<dbReference type="InterPro" id="IPR050256">
    <property type="entry name" value="Glycosyltransferase_2"/>
</dbReference>
<dbReference type="GO" id="GO:0016757">
    <property type="term" value="F:glycosyltransferase activity"/>
    <property type="evidence" value="ECO:0007669"/>
    <property type="project" value="UniProtKB-KW"/>
</dbReference>
<sequence>MTVKTSPDQLLTVALVIPARNEAPRLPHVLDIVTSDPLSIFDDIIVVDDGSTDSTAAVAHGFAEVHVVSIGDGRPGKGKALKAGWCRTLADIIVTCDADLGALRHSQLGGLVQELTRYDHRHLAKAAYANAPDNGGRVTELVAKPLLDLFFPTCADLRSPLSGEMAFYREDIVSLDLPNDYGVDIAILLSLTHRYGRHAIAEVPFGIKEHPHQPLSSLSNQARQVIRAMLERKDSPYPDGDGLSALSLPSELAPIQLP</sequence>
<dbReference type="InterPro" id="IPR029044">
    <property type="entry name" value="Nucleotide-diphossugar_trans"/>
</dbReference>
<evidence type="ECO:0000313" key="3">
    <source>
        <dbReference type="EMBL" id="MEX6429585.1"/>
    </source>
</evidence>
<keyword evidence="4" id="KW-1185">Reference proteome</keyword>
<dbReference type="RefSeq" id="WP_298405320.1">
    <property type="nucleotide sequence ID" value="NZ_JBFSHR010000020.1"/>
</dbReference>
<name>A0ABV3Y240_9ACTN</name>
<evidence type="ECO:0000313" key="4">
    <source>
        <dbReference type="Proteomes" id="UP001560267"/>
    </source>
</evidence>
<dbReference type="PANTHER" id="PTHR48090:SF7">
    <property type="entry name" value="RFBJ PROTEIN"/>
    <property type="match status" value="1"/>
</dbReference>
<reference evidence="3 4" key="1">
    <citation type="submission" date="2024-07" db="EMBL/GenBank/DDBJ databases">
        <title>Draft Genome Sequence of Ferrimicrobium acidiphilum Strain YE2023, Isolated from a Pulp of Bioleach Reactor.</title>
        <authorList>
            <person name="Elkina Y.A."/>
            <person name="Bulaeva A.G."/>
            <person name="Beletsky A.V."/>
            <person name="Mardanov A.V."/>
        </authorList>
    </citation>
    <scope>NUCLEOTIDE SEQUENCE [LARGE SCALE GENOMIC DNA]</scope>
    <source>
        <strain evidence="3 4">YE2023</strain>
    </source>
</reference>
<dbReference type="Gene3D" id="3.90.550.10">
    <property type="entry name" value="Spore Coat Polysaccharide Biosynthesis Protein SpsA, Chain A"/>
    <property type="match status" value="1"/>
</dbReference>
<dbReference type="SUPFAM" id="SSF53448">
    <property type="entry name" value="Nucleotide-diphospho-sugar transferases"/>
    <property type="match status" value="1"/>
</dbReference>
<dbReference type="InterPro" id="IPR001173">
    <property type="entry name" value="Glyco_trans_2-like"/>
</dbReference>
<organism evidence="3 4">
    <name type="scientific">Ferrimicrobium acidiphilum</name>
    <dbReference type="NCBI Taxonomy" id="121039"/>
    <lineage>
        <taxon>Bacteria</taxon>
        <taxon>Bacillati</taxon>
        <taxon>Actinomycetota</taxon>
        <taxon>Acidimicrobiia</taxon>
        <taxon>Acidimicrobiales</taxon>
        <taxon>Acidimicrobiaceae</taxon>
        <taxon>Ferrimicrobium</taxon>
    </lineage>
</organism>
<comment type="caution">
    <text evidence="3">The sequence shown here is derived from an EMBL/GenBank/DDBJ whole genome shotgun (WGS) entry which is preliminary data.</text>
</comment>
<gene>
    <name evidence="3" type="ORF">AB6A68_06995</name>
</gene>
<evidence type="ECO:0000256" key="1">
    <source>
        <dbReference type="ARBA" id="ARBA00006739"/>
    </source>
</evidence>
<proteinExistence type="inferred from homology"/>
<dbReference type="EC" id="2.4.-.-" evidence="3"/>